<keyword evidence="4 7" id="KW-0812">Transmembrane</keyword>
<dbReference type="Pfam" id="PF07690">
    <property type="entry name" value="MFS_1"/>
    <property type="match status" value="1"/>
</dbReference>
<reference evidence="9" key="1">
    <citation type="submission" date="2021-12" db="EMBL/GenBank/DDBJ databases">
        <authorList>
            <person name="Rodrigo-Torres L."/>
            <person name="Arahal R. D."/>
            <person name="Lucena T."/>
        </authorList>
    </citation>
    <scope>NUCLEOTIDE SEQUENCE</scope>
    <source>
        <strain evidence="9">CECT 8267</strain>
    </source>
</reference>
<dbReference type="EMBL" id="CAKLPX010000006">
    <property type="protein sequence ID" value="CAH0993264.1"/>
    <property type="molecule type" value="Genomic_DNA"/>
</dbReference>
<feature type="transmembrane region" description="Helical" evidence="7">
    <location>
        <begin position="104"/>
        <end position="124"/>
    </location>
</feature>
<dbReference type="InterPro" id="IPR036259">
    <property type="entry name" value="MFS_trans_sf"/>
</dbReference>
<organism evidence="9 10">
    <name type="scientific">Sinobacterium norvegicum</name>
    <dbReference type="NCBI Taxonomy" id="1641715"/>
    <lineage>
        <taxon>Bacteria</taxon>
        <taxon>Pseudomonadati</taxon>
        <taxon>Pseudomonadota</taxon>
        <taxon>Gammaproteobacteria</taxon>
        <taxon>Cellvibrionales</taxon>
        <taxon>Spongiibacteraceae</taxon>
        <taxon>Sinobacterium</taxon>
    </lineage>
</organism>
<dbReference type="Proteomes" id="UP000838100">
    <property type="component" value="Unassembled WGS sequence"/>
</dbReference>
<proteinExistence type="predicted"/>
<dbReference type="PANTHER" id="PTHR23517:SF2">
    <property type="entry name" value="MULTIDRUG RESISTANCE PROTEIN MDTH"/>
    <property type="match status" value="1"/>
</dbReference>
<evidence type="ECO:0000313" key="9">
    <source>
        <dbReference type="EMBL" id="CAH0993264.1"/>
    </source>
</evidence>
<feature type="transmembrane region" description="Helical" evidence="7">
    <location>
        <begin position="136"/>
        <end position="158"/>
    </location>
</feature>
<dbReference type="InterPro" id="IPR020846">
    <property type="entry name" value="MFS_dom"/>
</dbReference>
<dbReference type="PROSITE" id="PS00216">
    <property type="entry name" value="SUGAR_TRANSPORT_1"/>
    <property type="match status" value="1"/>
</dbReference>
<comment type="subcellular location">
    <subcellularLocation>
        <location evidence="1">Cell membrane</location>
        <topology evidence="1">Multi-pass membrane protein</topology>
    </subcellularLocation>
</comment>
<evidence type="ECO:0000256" key="6">
    <source>
        <dbReference type="ARBA" id="ARBA00023136"/>
    </source>
</evidence>
<feature type="transmembrane region" description="Helical" evidence="7">
    <location>
        <begin position="215"/>
        <end position="240"/>
    </location>
</feature>
<feature type="transmembrane region" description="Helical" evidence="7">
    <location>
        <begin position="164"/>
        <end position="186"/>
    </location>
</feature>
<protein>
    <submittedName>
        <fullName evidence="9">Inner membrane transport protein YajR</fullName>
    </submittedName>
</protein>
<feature type="transmembrane region" description="Helical" evidence="7">
    <location>
        <begin position="45"/>
        <end position="67"/>
    </location>
</feature>
<dbReference type="InterPro" id="IPR005829">
    <property type="entry name" value="Sugar_transporter_CS"/>
</dbReference>
<feature type="transmembrane region" description="Helical" evidence="7">
    <location>
        <begin position="79"/>
        <end position="98"/>
    </location>
</feature>
<accession>A0ABN8EPH2</accession>
<dbReference type="InterPro" id="IPR011701">
    <property type="entry name" value="MFS"/>
</dbReference>
<dbReference type="PANTHER" id="PTHR23517">
    <property type="entry name" value="RESISTANCE PROTEIN MDTM, PUTATIVE-RELATED-RELATED"/>
    <property type="match status" value="1"/>
</dbReference>
<evidence type="ECO:0000256" key="4">
    <source>
        <dbReference type="ARBA" id="ARBA00022692"/>
    </source>
</evidence>
<dbReference type="SUPFAM" id="SSF103473">
    <property type="entry name" value="MFS general substrate transporter"/>
    <property type="match status" value="1"/>
</dbReference>
<gene>
    <name evidence="9" type="primary">yajR</name>
    <name evidence="9" type="ORF">SIN8267_03412</name>
</gene>
<dbReference type="Gene3D" id="1.20.1250.20">
    <property type="entry name" value="MFS general substrate transporter like domains"/>
    <property type="match status" value="1"/>
</dbReference>
<evidence type="ECO:0000256" key="5">
    <source>
        <dbReference type="ARBA" id="ARBA00022989"/>
    </source>
</evidence>
<dbReference type="CDD" id="cd17472">
    <property type="entry name" value="MFS_YajR_like"/>
    <property type="match status" value="1"/>
</dbReference>
<keyword evidence="3" id="KW-1003">Cell membrane</keyword>
<evidence type="ECO:0000313" key="10">
    <source>
        <dbReference type="Proteomes" id="UP000838100"/>
    </source>
</evidence>
<feature type="domain" description="Major facilitator superfamily (MFS) profile" evidence="8">
    <location>
        <begin position="13"/>
        <end position="395"/>
    </location>
</feature>
<keyword evidence="2" id="KW-0813">Transport</keyword>
<keyword evidence="5 7" id="KW-1133">Transmembrane helix</keyword>
<feature type="transmembrane region" description="Helical" evidence="7">
    <location>
        <begin position="21"/>
        <end position="39"/>
    </location>
</feature>
<evidence type="ECO:0000256" key="1">
    <source>
        <dbReference type="ARBA" id="ARBA00004651"/>
    </source>
</evidence>
<feature type="transmembrane region" description="Helical" evidence="7">
    <location>
        <begin position="252"/>
        <end position="273"/>
    </location>
</feature>
<dbReference type="Gene3D" id="3.30.70.100">
    <property type="match status" value="1"/>
</dbReference>
<dbReference type="PROSITE" id="PS50850">
    <property type="entry name" value="MFS"/>
    <property type="match status" value="1"/>
</dbReference>
<keyword evidence="10" id="KW-1185">Reference proteome</keyword>
<keyword evidence="6 7" id="KW-0472">Membrane</keyword>
<dbReference type="RefSeq" id="WP_237445946.1">
    <property type="nucleotide sequence ID" value="NZ_CAKLPX010000006.1"/>
</dbReference>
<feature type="transmembrane region" description="Helical" evidence="7">
    <location>
        <begin position="373"/>
        <end position="390"/>
    </location>
</feature>
<dbReference type="InterPro" id="IPR050171">
    <property type="entry name" value="MFS_Transporters"/>
</dbReference>
<evidence type="ECO:0000256" key="3">
    <source>
        <dbReference type="ARBA" id="ARBA00022475"/>
    </source>
</evidence>
<sequence length="454" mass="48316">MSEHHISASESRSIYGLATLYSFRMLGLFMVLPVLALYADGFTGSTPALIGLALGAYGISQAVLQIPLGMLSDKIGRKAVIIGGLLIFALGSLVAAGADSIWGVILGRFLQGCGAIASSVLALMTDLTREQHRTRAMATIGMSIGVSFMVAVIIGPLIAGSYGVSAIFIVTSLLAIAGIMITVWLIPTPLSQASAQPDVVAAPSLLKKALMDVELVRLNTGIFTLHFILMSTFVVLPLMLGDVLNLGDSEHWKLYLPLFFFSFVAMIPLIIIAERGQKMKPVFVFAVAQLLLSLLALAFFGGQFWGLIIACFAFFMAFNLLEATLPSLISKRAFAGGKGTAMGVYSTSQFLGAFLGGTMGGVAIQYWGAFGGFTLSAALALVWLLVAAGMQKPKHLKGLVLRYGDSFDSASIAGKLSKLAGVVDVMVIKTDRQAYLKIDEQLFDEESLTGFRQQ</sequence>
<evidence type="ECO:0000256" key="7">
    <source>
        <dbReference type="SAM" id="Phobius"/>
    </source>
</evidence>
<feature type="transmembrane region" description="Helical" evidence="7">
    <location>
        <begin position="282"/>
        <end position="301"/>
    </location>
</feature>
<evidence type="ECO:0000256" key="2">
    <source>
        <dbReference type="ARBA" id="ARBA00022448"/>
    </source>
</evidence>
<evidence type="ECO:0000259" key="8">
    <source>
        <dbReference type="PROSITE" id="PS50850"/>
    </source>
</evidence>
<comment type="caution">
    <text evidence="9">The sequence shown here is derived from an EMBL/GenBank/DDBJ whole genome shotgun (WGS) entry which is preliminary data.</text>
</comment>
<name>A0ABN8EPH2_9GAMM</name>
<feature type="transmembrane region" description="Helical" evidence="7">
    <location>
        <begin position="307"/>
        <end position="329"/>
    </location>
</feature>